<dbReference type="AlphaFoldDB" id="A0A6J4LGW3"/>
<sequence length="323" mass="36288">MFALMGAVPAVASVEALGGAFARYEQDFRSYADRHWTLYGAAWETANYYDRAMIYYVWWARTGNPTYLQRAHALVLDYRRNYVERWGYGVSAHWALFDGLALHYLLTGDEASRVAVGRMADVLVASYYMDNLGSVSAEMDNRIQSRVLLGFVLADEIRAPSRTGQNWAGRAREALTKILAAQSADGAYRFRQGNQCGYNKPFMVGLLNDAMIRYFTLFERDGRILPSIKKSVDYMWTNDWRSSANAFVYLGGPCSGAPTGTAIDLNNLISTGFGFVYQQTGDPTYRTRGDQVFTGGVTGAFLAGTKQFNQEYTSSHRYLTLRQ</sequence>
<reference evidence="1" key="1">
    <citation type="submission" date="2020-02" db="EMBL/GenBank/DDBJ databases">
        <authorList>
            <person name="Meier V. D."/>
        </authorList>
    </citation>
    <scope>NUCLEOTIDE SEQUENCE</scope>
    <source>
        <strain evidence="1">AVDCRST_MAG40</strain>
    </source>
</reference>
<gene>
    <name evidence="1" type="ORF">AVDCRST_MAG40-1921</name>
</gene>
<proteinExistence type="predicted"/>
<organism evidence="1">
    <name type="scientific">uncultured Gemmatimonadaceae bacterium</name>
    <dbReference type="NCBI Taxonomy" id="246130"/>
    <lineage>
        <taxon>Bacteria</taxon>
        <taxon>Pseudomonadati</taxon>
        <taxon>Gemmatimonadota</taxon>
        <taxon>Gemmatimonadia</taxon>
        <taxon>Gemmatimonadales</taxon>
        <taxon>Gemmatimonadaceae</taxon>
        <taxon>environmental samples</taxon>
    </lineage>
</organism>
<name>A0A6J4LGW3_9BACT</name>
<accession>A0A6J4LGW3</accession>
<dbReference type="EMBL" id="CADCTX010000593">
    <property type="protein sequence ID" value="CAA9331358.1"/>
    <property type="molecule type" value="Genomic_DNA"/>
</dbReference>
<evidence type="ECO:0000313" key="1">
    <source>
        <dbReference type="EMBL" id="CAA9331358.1"/>
    </source>
</evidence>
<protein>
    <submittedName>
        <fullName evidence="1">Uncharacterized protein</fullName>
    </submittedName>
</protein>